<proteinExistence type="predicted"/>
<dbReference type="OrthoDB" id="7784409at2"/>
<sequence length="1235" mass="126052">MRILIALVLVLCSALPLAAQDDDRGFLEGFLEDNLSQAGREVSITGFQGALSSRASLDELTIADADGIWLTVRGAELDWSRAALLRGRVEVKTLRASEIVLVRLPAGGGAPEVSDSEAQPFRLPELPVAIEIGEVATDRLVLGAAVLGQAAELQIEAALRLADGAGAAEIAATRRDAEGLFTINAAYANETRELTLDVALSEGPGGLVSTRLGLPGAPPVGLSLTGEGPLSDFSAELALATDGVQRLTGLFSLEEPQDSPGAARFALDVSGDVAPLVAERIRPFFGDAARIRAQGMRRADGGTELSQLDLSTGAVTLAGIMALAPTGLPERLDLDGTLTGPVVLPLSGPETRVQGARLTARFDAAEGERWEANATLDGFDRAGLSLGRARIAGTGTIRPTSPGALSGDLTFAATGLSHGDPDLARALGDAIDGSARVSYREGEPLALEDVQIAAGDVRIALRGTLGDLADGLPIDGTAQLALDDLGRLASLAGRPLSGAAEARVAGRYGVLDGIFDATLSAETRDLATGTPRLDPLLVGPGTLALAAARGPEGTTLRRLSIETPELTVDAAGDLSSAAAGFQLTGQVRDLSRVEAGLSGPGTVEARLGWEDGGQVRVDRLEAAGAGARLTASGALTPDDPALPAEGSVTLTARDLVAFSGLAGRPLRGALEATLTGEGAVFGDVTAALQAKGQGLAFGLGTADRLIGGATSLNMRGARRGGLIELGALDVATPVLRLTANEAGNGALDLSGRLADLALLAPGFPGPLTVSGRAQPTNGDIRLDLDVTGPGGTTARLGGAIARDGSGADLSIAGAAPLALANGFISPRSLDGQARYDLALRGPLALSSLSGRAITAGARLALPTLGLAVTDLGGQVDILSGRAGIDLAGRLDGGRITVAGPVSLYAPYEADLEIGLDRARIRDAALYETRVDGRLTVQGPLTGGATIAGRIDLGRTEIAVPSTGATAGGPIPEITHLGETQAQRATRARAGLLGASGDGDGGGGRPYPLNLTISAPGQVFIRGRGLDAEVGGLLRVRGTTRDVVPDGRFELIRGRLDILSQRFDLTEGRVSLQGSLDPYLRFVAETQSGDITARIVIDGRATAPDITFESDPDLPQDEVVARLLFGRGIQDLSPFQAVQLASGVAELAGGNGGGLLARVRAGTGLDEIDVRQTDEGATALSVGKYLSDNLYSEVTVDGAGNTRVDLNLDLTPSVTVKGGVDSEGDTGIGIFYERDY</sequence>
<comment type="subcellular location">
    <subcellularLocation>
        <location evidence="1">Membrane</location>
        <topology evidence="1">Single-pass membrane protein</topology>
    </subcellularLocation>
</comment>
<keyword evidence="4" id="KW-0472">Membrane</keyword>
<evidence type="ECO:0000256" key="1">
    <source>
        <dbReference type="ARBA" id="ARBA00004167"/>
    </source>
</evidence>
<keyword evidence="2" id="KW-0812">Transmembrane</keyword>
<gene>
    <name evidence="7" type="ORF">EV662_103175</name>
</gene>
<evidence type="ECO:0000256" key="3">
    <source>
        <dbReference type="ARBA" id="ARBA00022989"/>
    </source>
</evidence>
<dbReference type="InterPro" id="IPR007452">
    <property type="entry name" value="TamB_C"/>
</dbReference>
<evidence type="ECO:0000313" key="8">
    <source>
        <dbReference type="Proteomes" id="UP000294835"/>
    </source>
</evidence>
<dbReference type="PANTHER" id="PTHR36985:SF1">
    <property type="entry name" value="TRANSLOCATION AND ASSEMBLY MODULE SUBUNIT TAMB"/>
    <property type="match status" value="1"/>
</dbReference>
<keyword evidence="5" id="KW-0732">Signal</keyword>
<evidence type="ECO:0000259" key="6">
    <source>
        <dbReference type="Pfam" id="PF04357"/>
    </source>
</evidence>
<keyword evidence="8" id="KW-1185">Reference proteome</keyword>
<dbReference type="GO" id="GO:0005886">
    <property type="term" value="C:plasma membrane"/>
    <property type="evidence" value="ECO:0007669"/>
    <property type="project" value="InterPro"/>
</dbReference>
<evidence type="ECO:0000256" key="5">
    <source>
        <dbReference type="SAM" id="SignalP"/>
    </source>
</evidence>
<dbReference type="Proteomes" id="UP000294835">
    <property type="component" value="Unassembled WGS sequence"/>
</dbReference>
<feature type="domain" description="Translocation and assembly module TamB C-terminal" evidence="6">
    <location>
        <begin position="888"/>
        <end position="1235"/>
    </location>
</feature>
<dbReference type="GO" id="GO:0097347">
    <property type="term" value="C:TAM protein secretion complex"/>
    <property type="evidence" value="ECO:0007669"/>
    <property type="project" value="TreeGrafter"/>
</dbReference>
<feature type="signal peptide" evidence="5">
    <location>
        <begin position="1"/>
        <end position="19"/>
    </location>
</feature>
<reference evidence="7 8" key="1">
    <citation type="submission" date="2019-03" db="EMBL/GenBank/DDBJ databases">
        <title>Genomic Encyclopedia of Type Strains, Phase IV (KMG-IV): sequencing the most valuable type-strain genomes for metagenomic binning, comparative biology and taxonomic classification.</title>
        <authorList>
            <person name="Goeker M."/>
        </authorList>
    </citation>
    <scope>NUCLEOTIDE SEQUENCE [LARGE SCALE GENOMIC DNA]</scope>
    <source>
        <strain evidence="7 8">DSM 18063</strain>
    </source>
</reference>
<feature type="chain" id="PRO_5020746409" evidence="5">
    <location>
        <begin position="20"/>
        <end position="1235"/>
    </location>
</feature>
<accession>A0A4R2Q3I1</accession>
<evidence type="ECO:0000256" key="4">
    <source>
        <dbReference type="ARBA" id="ARBA00023136"/>
    </source>
</evidence>
<evidence type="ECO:0000256" key="2">
    <source>
        <dbReference type="ARBA" id="ARBA00022692"/>
    </source>
</evidence>
<dbReference type="AlphaFoldDB" id="A0A4R2Q3I1"/>
<dbReference type="RefSeq" id="WP_132461410.1">
    <property type="nucleotide sequence ID" value="NZ_SLXP01000003.1"/>
</dbReference>
<dbReference type="EMBL" id="SLXP01000003">
    <property type="protein sequence ID" value="TCP42268.1"/>
    <property type="molecule type" value="Genomic_DNA"/>
</dbReference>
<comment type="caution">
    <text evidence="7">The sequence shown here is derived from an EMBL/GenBank/DDBJ whole genome shotgun (WGS) entry which is preliminary data.</text>
</comment>
<protein>
    <submittedName>
        <fullName evidence="7">Autotransporter secretion inner membrane protein TamB</fullName>
    </submittedName>
</protein>
<evidence type="ECO:0000313" key="7">
    <source>
        <dbReference type="EMBL" id="TCP42268.1"/>
    </source>
</evidence>
<dbReference type="PANTHER" id="PTHR36985">
    <property type="entry name" value="TRANSLOCATION AND ASSEMBLY MODULE SUBUNIT TAMB"/>
    <property type="match status" value="1"/>
</dbReference>
<dbReference type="GO" id="GO:0009306">
    <property type="term" value="P:protein secretion"/>
    <property type="evidence" value="ECO:0007669"/>
    <property type="project" value="InterPro"/>
</dbReference>
<keyword evidence="3" id="KW-1133">Transmembrane helix</keyword>
<organism evidence="7 8">
    <name type="scientific">Rhodovulum marinum</name>
    <dbReference type="NCBI Taxonomy" id="320662"/>
    <lineage>
        <taxon>Bacteria</taxon>
        <taxon>Pseudomonadati</taxon>
        <taxon>Pseudomonadota</taxon>
        <taxon>Alphaproteobacteria</taxon>
        <taxon>Rhodobacterales</taxon>
        <taxon>Paracoccaceae</taxon>
        <taxon>Rhodovulum</taxon>
    </lineage>
</organism>
<name>A0A4R2Q3I1_9RHOB</name>
<dbReference type="Pfam" id="PF04357">
    <property type="entry name" value="TamB"/>
    <property type="match status" value="1"/>
</dbReference>